<dbReference type="AlphaFoldDB" id="A0A8S1GR52"/>
<reference evidence="4" key="1">
    <citation type="submission" date="2020-10" db="EMBL/GenBank/DDBJ databases">
        <authorList>
            <person name="Kikuchi T."/>
        </authorList>
    </citation>
    <scope>NUCLEOTIDE SEQUENCE</scope>
    <source>
        <strain evidence="4">NKZ352</strain>
    </source>
</reference>
<evidence type="ECO:0000256" key="3">
    <source>
        <dbReference type="SAM" id="SignalP"/>
    </source>
</evidence>
<evidence type="ECO:0000256" key="1">
    <source>
        <dbReference type="SAM" id="MobiDB-lite"/>
    </source>
</evidence>
<feature type="transmembrane region" description="Helical" evidence="2">
    <location>
        <begin position="139"/>
        <end position="162"/>
    </location>
</feature>
<feature type="signal peptide" evidence="3">
    <location>
        <begin position="1"/>
        <end position="22"/>
    </location>
</feature>
<keyword evidence="2" id="KW-1133">Transmembrane helix</keyword>
<evidence type="ECO:0000256" key="2">
    <source>
        <dbReference type="SAM" id="Phobius"/>
    </source>
</evidence>
<proteinExistence type="predicted"/>
<keyword evidence="2" id="KW-0812">Transmembrane</keyword>
<evidence type="ECO:0000313" key="5">
    <source>
        <dbReference type="Proteomes" id="UP000835052"/>
    </source>
</evidence>
<gene>
    <name evidence="4" type="ORF">CAUJ_LOCUS1042</name>
</gene>
<dbReference type="Proteomes" id="UP000835052">
    <property type="component" value="Unassembled WGS sequence"/>
</dbReference>
<keyword evidence="3" id="KW-0732">Signal</keyword>
<feature type="chain" id="PRO_5035733636" evidence="3">
    <location>
        <begin position="23"/>
        <end position="186"/>
    </location>
</feature>
<sequence>MWRKSIILICLTFILSGSLISAQSIDEEESVHVGGKEGSGSPLPDDEDVEGSSLPPDTYYATTPSVRSKFGTTTVGKVKNSEESLELTTEARPTTTVLKQKVTTFATSTPRITTRVLLESSIGNSRTAPAPATTSFSTIAIVIVLGAIIFLLALLIIVIMCCKAYNNRKQAYRPGKRETPEALLKE</sequence>
<dbReference type="EMBL" id="CAJGYM010000002">
    <property type="protein sequence ID" value="CAD6185123.1"/>
    <property type="molecule type" value="Genomic_DNA"/>
</dbReference>
<keyword evidence="5" id="KW-1185">Reference proteome</keyword>
<protein>
    <submittedName>
        <fullName evidence="4">Uncharacterized protein</fullName>
    </submittedName>
</protein>
<dbReference type="OrthoDB" id="5866299at2759"/>
<evidence type="ECO:0000313" key="4">
    <source>
        <dbReference type="EMBL" id="CAD6185123.1"/>
    </source>
</evidence>
<name>A0A8S1GR52_9PELO</name>
<comment type="caution">
    <text evidence="4">The sequence shown here is derived from an EMBL/GenBank/DDBJ whole genome shotgun (WGS) entry which is preliminary data.</text>
</comment>
<keyword evidence="2" id="KW-0472">Membrane</keyword>
<accession>A0A8S1GR52</accession>
<organism evidence="4 5">
    <name type="scientific">Caenorhabditis auriculariae</name>
    <dbReference type="NCBI Taxonomy" id="2777116"/>
    <lineage>
        <taxon>Eukaryota</taxon>
        <taxon>Metazoa</taxon>
        <taxon>Ecdysozoa</taxon>
        <taxon>Nematoda</taxon>
        <taxon>Chromadorea</taxon>
        <taxon>Rhabditida</taxon>
        <taxon>Rhabditina</taxon>
        <taxon>Rhabditomorpha</taxon>
        <taxon>Rhabditoidea</taxon>
        <taxon>Rhabditidae</taxon>
        <taxon>Peloderinae</taxon>
        <taxon>Caenorhabditis</taxon>
    </lineage>
</organism>
<feature type="region of interest" description="Disordered" evidence="1">
    <location>
        <begin position="29"/>
        <end position="61"/>
    </location>
</feature>